<evidence type="ECO:0000313" key="3">
    <source>
        <dbReference type="Proteomes" id="UP000051401"/>
    </source>
</evidence>
<protein>
    <submittedName>
        <fullName evidence="1">Uncharacterized protein</fullName>
    </submittedName>
</protein>
<dbReference type="PATRIC" id="fig|540747.5.peg.5755"/>
<reference evidence="1 3" key="1">
    <citation type="submission" date="2015-04" db="EMBL/GenBank/DDBJ databases">
        <title>The draft genome sequence of Roseovarius indicus B108T.</title>
        <authorList>
            <person name="Li G."/>
            <person name="Lai Q."/>
            <person name="Shao Z."/>
            <person name="Yan P."/>
        </authorList>
    </citation>
    <scope>NUCLEOTIDE SEQUENCE [LARGE SCALE GENOMIC DNA]</scope>
    <source>
        <strain evidence="1 3">B108</strain>
    </source>
</reference>
<dbReference type="EMBL" id="LAXI01000007">
    <property type="protein sequence ID" value="KRS17507.1"/>
    <property type="molecule type" value="Genomic_DNA"/>
</dbReference>
<dbReference type="Proteomes" id="UP000325785">
    <property type="component" value="Chromosome"/>
</dbReference>
<dbReference type="STRING" id="540747.SAMN04488031_101832"/>
<accession>A0A0T5P8L5</accession>
<evidence type="ECO:0000313" key="1">
    <source>
        <dbReference type="EMBL" id="KRS17507.1"/>
    </source>
</evidence>
<reference evidence="2 4" key="2">
    <citation type="submission" date="2018-08" db="EMBL/GenBank/DDBJ databases">
        <title>Genetic Globetrotter - A new plasmid hitch-hiking vast phylogenetic and geographic distances.</title>
        <authorList>
            <person name="Vollmers J."/>
            <person name="Petersen J."/>
        </authorList>
    </citation>
    <scope>NUCLEOTIDE SEQUENCE [LARGE SCALE GENOMIC DNA]</scope>
    <source>
        <strain evidence="2 4">DSM 26383</strain>
    </source>
</reference>
<organism evidence="1 3">
    <name type="scientific">Roseovarius indicus</name>
    <dbReference type="NCBI Taxonomy" id="540747"/>
    <lineage>
        <taxon>Bacteria</taxon>
        <taxon>Pseudomonadati</taxon>
        <taxon>Pseudomonadota</taxon>
        <taxon>Alphaproteobacteria</taxon>
        <taxon>Rhodobacterales</taxon>
        <taxon>Roseobacteraceae</taxon>
        <taxon>Roseovarius</taxon>
    </lineage>
</organism>
<sequence>MNLPPTYYQVAADLGEPCGLATSDPLHSFDDACDAYSEHMERYEDAVVFLVQPPVGKMAGSMSDVTDDANLRIAARIRCRPGYHEMPEWLAEAY</sequence>
<dbReference type="AlphaFoldDB" id="A0A0T5P8L5"/>
<dbReference type="RefSeq" id="WP_057816677.1">
    <property type="nucleotide sequence ID" value="NZ_CP031598.1"/>
</dbReference>
<gene>
    <name evidence="2" type="ORF">RIdsm_02510</name>
    <name evidence="1" type="ORF">XM52_13575</name>
</gene>
<keyword evidence="3" id="KW-1185">Reference proteome</keyword>
<dbReference type="EMBL" id="CP031598">
    <property type="protein sequence ID" value="QEW26708.1"/>
    <property type="molecule type" value="Genomic_DNA"/>
</dbReference>
<name>A0A0T5P8L5_9RHOB</name>
<evidence type="ECO:0000313" key="4">
    <source>
        <dbReference type="Proteomes" id="UP000325785"/>
    </source>
</evidence>
<dbReference type="KEGG" id="rid:RIdsm_02510"/>
<evidence type="ECO:0000313" key="2">
    <source>
        <dbReference type="EMBL" id="QEW26708.1"/>
    </source>
</evidence>
<proteinExistence type="predicted"/>
<dbReference type="Proteomes" id="UP000051401">
    <property type="component" value="Unassembled WGS sequence"/>
</dbReference>